<proteinExistence type="predicted"/>
<dbReference type="InterPro" id="IPR013785">
    <property type="entry name" value="Aldolase_TIM"/>
</dbReference>
<organism evidence="8 9">
    <name type="scientific">Candidatus Fischerbacteria bacterium RBG_13_37_8</name>
    <dbReference type="NCBI Taxonomy" id="1817863"/>
    <lineage>
        <taxon>Bacteria</taxon>
        <taxon>Candidatus Fischeribacteriota</taxon>
    </lineage>
</organism>
<gene>
    <name evidence="8" type="ORF">A2Y62_19245</name>
</gene>
<sequence length="334" mass="38476">MMKEFGFQWHITNYCNLRCKHCYQNDFSMKEDLDTGTVIDIIHKISDALKDCHISINITGGEPLLRKDLFDVLAVFEELNNIKEYNIITNALPLTKESIDKLERFPKFRQYKISLEDVDLQRNDAIRGRGSFSKCMENYELLKCYSEREKVFMFTLARYNYREVDAMLQFAMDNGADGVILERFVPLGTGALLREQCMKADEWFAVLKDVIAFTRAQMEPEDLLPFKAFHIPSREGEEVKGAYCNLGDEAMALMPNGDVYPCRRFPVVIGNLLRDDFKEIVCKLGAFRHDIEKRLRGKCSVCLVDDCIGCRALVYALTGNLQDEDSQCILKNSE</sequence>
<dbReference type="InterPro" id="IPR023885">
    <property type="entry name" value="4Fe4S-binding_SPASM_dom"/>
</dbReference>
<keyword evidence="2" id="KW-0004">4Fe-4S</keyword>
<name>A0A1F5VTR9_9BACT</name>
<evidence type="ECO:0000256" key="6">
    <source>
        <dbReference type="ARBA" id="ARBA00023014"/>
    </source>
</evidence>
<dbReference type="CDD" id="cd01335">
    <property type="entry name" value="Radical_SAM"/>
    <property type="match status" value="1"/>
</dbReference>
<comment type="caution">
    <text evidence="8">The sequence shown here is derived from an EMBL/GenBank/DDBJ whole genome shotgun (WGS) entry which is preliminary data.</text>
</comment>
<accession>A0A1F5VTR9</accession>
<evidence type="ECO:0000256" key="4">
    <source>
        <dbReference type="ARBA" id="ARBA00022723"/>
    </source>
</evidence>
<dbReference type="PROSITE" id="PS51918">
    <property type="entry name" value="RADICAL_SAM"/>
    <property type="match status" value="1"/>
</dbReference>
<dbReference type="Gene3D" id="3.20.20.70">
    <property type="entry name" value="Aldolase class I"/>
    <property type="match status" value="1"/>
</dbReference>
<dbReference type="PANTHER" id="PTHR11228:SF7">
    <property type="entry name" value="PQQA PEPTIDE CYCLASE"/>
    <property type="match status" value="1"/>
</dbReference>
<protein>
    <recommendedName>
        <fullName evidence="7">Radical SAM core domain-containing protein</fullName>
    </recommendedName>
</protein>
<dbReference type="SFLD" id="SFLDG01067">
    <property type="entry name" value="SPASM/twitch_domain_containing"/>
    <property type="match status" value="1"/>
</dbReference>
<dbReference type="SUPFAM" id="SSF102114">
    <property type="entry name" value="Radical SAM enzymes"/>
    <property type="match status" value="1"/>
</dbReference>
<evidence type="ECO:0000313" key="8">
    <source>
        <dbReference type="EMBL" id="OGF66846.1"/>
    </source>
</evidence>
<dbReference type="STRING" id="1817863.A2Y62_19245"/>
<dbReference type="InterPro" id="IPR058240">
    <property type="entry name" value="rSAM_sf"/>
</dbReference>
<dbReference type="Proteomes" id="UP000178943">
    <property type="component" value="Unassembled WGS sequence"/>
</dbReference>
<comment type="cofactor">
    <cofactor evidence="1">
        <name>[4Fe-4S] cluster</name>
        <dbReference type="ChEBI" id="CHEBI:49883"/>
    </cofactor>
</comment>
<dbReference type="GO" id="GO:0003824">
    <property type="term" value="F:catalytic activity"/>
    <property type="evidence" value="ECO:0007669"/>
    <property type="project" value="InterPro"/>
</dbReference>
<feature type="domain" description="Radical SAM core" evidence="7">
    <location>
        <begin position="1"/>
        <end position="227"/>
    </location>
</feature>
<keyword evidence="3" id="KW-0949">S-adenosyl-L-methionine</keyword>
<evidence type="ECO:0000256" key="2">
    <source>
        <dbReference type="ARBA" id="ARBA00022485"/>
    </source>
</evidence>
<evidence type="ECO:0000259" key="7">
    <source>
        <dbReference type="PROSITE" id="PS51918"/>
    </source>
</evidence>
<dbReference type="PANTHER" id="PTHR11228">
    <property type="entry name" value="RADICAL SAM DOMAIN PROTEIN"/>
    <property type="match status" value="1"/>
</dbReference>
<evidence type="ECO:0000313" key="9">
    <source>
        <dbReference type="Proteomes" id="UP000178943"/>
    </source>
</evidence>
<dbReference type="SFLD" id="SFLDS00029">
    <property type="entry name" value="Radical_SAM"/>
    <property type="match status" value="1"/>
</dbReference>
<dbReference type="InterPro" id="IPR017200">
    <property type="entry name" value="PqqE-like"/>
</dbReference>
<dbReference type="SFLD" id="SFLDG01386">
    <property type="entry name" value="main_SPASM_domain-containing"/>
    <property type="match status" value="1"/>
</dbReference>
<dbReference type="EMBL" id="MFGW01000082">
    <property type="protein sequence ID" value="OGF66846.1"/>
    <property type="molecule type" value="Genomic_DNA"/>
</dbReference>
<evidence type="ECO:0000256" key="5">
    <source>
        <dbReference type="ARBA" id="ARBA00023004"/>
    </source>
</evidence>
<keyword evidence="5" id="KW-0408">Iron</keyword>
<keyword evidence="4" id="KW-0479">Metal-binding</keyword>
<dbReference type="InterPro" id="IPR050377">
    <property type="entry name" value="Radical_SAM_PqqE_MftC-like"/>
</dbReference>
<dbReference type="GO" id="GO:0046872">
    <property type="term" value="F:metal ion binding"/>
    <property type="evidence" value="ECO:0007669"/>
    <property type="project" value="UniProtKB-KW"/>
</dbReference>
<keyword evidence="6" id="KW-0411">Iron-sulfur</keyword>
<reference evidence="8 9" key="1">
    <citation type="journal article" date="2016" name="Nat. Commun.">
        <title>Thousands of microbial genomes shed light on interconnected biogeochemical processes in an aquifer system.</title>
        <authorList>
            <person name="Anantharaman K."/>
            <person name="Brown C.T."/>
            <person name="Hug L.A."/>
            <person name="Sharon I."/>
            <person name="Castelle C.J."/>
            <person name="Probst A.J."/>
            <person name="Thomas B.C."/>
            <person name="Singh A."/>
            <person name="Wilkins M.J."/>
            <person name="Karaoz U."/>
            <person name="Brodie E.L."/>
            <person name="Williams K.H."/>
            <person name="Hubbard S.S."/>
            <person name="Banfield J.F."/>
        </authorList>
    </citation>
    <scope>NUCLEOTIDE SEQUENCE [LARGE SCALE GENOMIC DNA]</scope>
</reference>
<evidence type="ECO:0000256" key="1">
    <source>
        <dbReference type="ARBA" id="ARBA00001966"/>
    </source>
</evidence>
<dbReference type="Pfam" id="PF13186">
    <property type="entry name" value="SPASM"/>
    <property type="match status" value="1"/>
</dbReference>
<dbReference type="Pfam" id="PF04055">
    <property type="entry name" value="Radical_SAM"/>
    <property type="match status" value="1"/>
</dbReference>
<evidence type="ECO:0000256" key="3">
    <source>
        <dbReference type="ARBA" id="ARBA00022691"/>
    </source>
</evidence>
<dbReference type="SMART" id="SM00729">
    <property type="entry name" value="Elp3"/>
    <property type="match status" value="1"/>
</dbReference>
<dbReference type="InterPro" id="IPR006638">
    <property type="entry name" value="Elp3/MiaA/NifB-like_rSAM"/>
</dbReference>
<dbReference type="InterPro" id="IPR007197">
    <property type="entry name" value="rSAM"/>
</dbReference>
<dbReference type="GO" id="GO:0051539">
    <property type="term" value="F:4 iron, 4 sulfur cluster binding"/>
    <property type="evidence" value="ECO:0007669"/>
    <property type="project" value="UniProtKB-KW"/>
</dbReference>
<dbReference type="AlphaFoldDB" id="A0A1F5VTR9"/>
<dbReference type="PIRSF" id="PIRSF037420">
    <property type="entry name" value="PQQ_syn_pqqE"/>
    <property type="match status" value="1"/>
</dbReference>